<name>A0ABQ9BCQ8_9ROSI</name>
<keyword evidence="1" id="KW-0812">Transmembrane</keyword>
<feature type="transmembrane region" description="Helical" evidence="1">
    <location>
        <begin position="50"/>
        <end position="72"/>
    </location>
</feature>
<gene>
    <name evidence="2" type="ORF">OIU77_029731</name>
</gene>
<comment type="caution">
    <text evidence="2">The sequence shown here is derived from an EMBL/GenBank/DDBJ whole genome shotgun (WGS) entry which is preliminary data.</text>
</comment>
<keyword evidence="3" id="KW-1185">Reference proteome</keyword>
<keyword evidence="1" id="KW-1133">Transmembrane helix</keyword>
<proteinExistence type="predicted"/>
<dbReference type="EMBL" id="JAPFFI010000009">
    <property type="protein sequence ID" value="KAJ6380893.1"/>
    <property type="molecule type" value="Genomic_DNA"/>
</dbReference>
<evidence type="ECO:0000256" key="1">
    <source>
        <dbReference type="SAM" id="Phobius"/>
    </source>
</evidence>
<accession>A0ABQ9BCQ8</accession>
<keyword evidence="1" id="KW-0472">Membrane</keyword>
<sequence length="84" mass="9795">MPNPAYRNMKLIILSKPQLHVKHTTTCQEAINTIKRLSMATWFRGLTKELLPFCCFCPAKAWSVYFSLWLFIFSSIKDCCFKVS</sequence>
<evidence type="ECO:0000313" key="3">
    <source>
        <dbReference type="Proteomes" id="UP001141253"/>
    </source>
</evidence>
<evidence type="ECO:0000313" key="2">
    <source>
        <dbReference type="EMBL" id="KAJ6380893.1"/>
    </source>
</evidence>
<organism evidence="2 3">
    <name type="scientific">Salix suchowensis</name>
    <dbReference type="NCBI Taxonomy" id="1278906"/>
    <lineage>
        <taxon>Eukaryota</taxon>
        <taxon>Viridiplantae</taxon>
        <taxon>Streptophyta</taxon>
        <taxon>Embryophyta</taxon>
        <taxon>Tracheophyta</taxon>
        <taxon>Spermatophyta</taxon>
        <taxon>Magnoliopsida</taxon>
        <taxon>eudicotyledons</taxon>
        <taxon>Gunneridae</taxon>
        <taxon>Pentapetalae</taxon>
        <taxon>rosids</taxon>
        <taxon>fabids</taxon>
        <taxon>Malpighiales</taxon>
        <taxon>Salicaceae</taxon>
        <taxon>Saliceae</taxon>
        <taxon>Salix</taxon>
    </lineage>
</organism>
<reference evidence="2" key="2">
    <citation type="journal article" date="2023" name="Int. J. Mol. Sci.">
        <title>De Novo Assembly and Annotation of 11 Diverse Shrub Willow (Salix) Genomes Reveals Novel Gene Organization in Sex-Linked Regions.</title>
        <authorList>
            <person name="Hyden B."/>
            <person name="Feng K."/>
            <person name="Yates T.B."/>
            <person name="Jawdy S."/>
            <person name="Cereghino C."/>
            <person name="Smart L.B."/>
            <person name="Muchero W."/>
        </authorList>
    </citation>
    <scope>NUCLEOTIDE SEQUENCE</scope>
    <source>
        <tissue evidence="2">Shoot tip</tissue>
    </source>
</reference>
<protein>
    <submittedName>
        <fullName evidence="2">Uncharacterized protein</fullName>
    </submittedName>
</protein>
<reference evidence="2" key="1">
    <citation type="submission" date="2022-10" db="EMBL/GenBank/DDBJ databases">
        <authorList>
            <person name="Hyden B.L."/>
            <person name="Feng K."/>
            <person name="Yates T."/>
            <person name="Jawdy S."/>
            <person name="Smart L.B."/>
            <person name="Muchero W."/>
        </authorList>
    </citation>
    <scope>NUCLEOTIDE SEQUENCE</scope>
    <source>
        <tissue evidence="2">Shoot tip</tissue>
    </source>
</reference>
<dbReference type="Proteomes" id="UP001141253">
    <property type="component" value="Chromosome 6"/>
</dbReference>